<evidence type="ECO:0000313" key="9">
    <source>
        <dbReference type="EMBL" id="GFS64860.1"/>
    </source>
</evidence>
<dbReference type="InterPro" id="IPR007696">
    <property type="entry name" value="DNA_mismatch_repair_MutS_core"/>
</dbReference>
<dbReference type="InterPro" id="IPR011184">
    <property type="entry name" value="DNA_mismatch_repair_Msh2"/>
</dbReference>
<evidence type="ECO:0000256" key="6">
    <source>
        <dbReference type="SAM" id="MobiDB-lite"/>
    </source>
</evidence>
<reference evidence="9" key="1">
    <citation type="submission" date="2020-08" db="EMBL/GenBank/DDBJ databases">
        <title>Multicomponent nature underlies the extraordinary mechanical properties of spider dragline silk.</title>
        <authorList>
            <person name="Kono N."/>
            <person name="Nakamura H."/>
            <person name="Mori M."/>
            <person name="Yoshida Y."/>
            <person name="Ohtoshi R."/>
            <person name="Malay A.D."/>
            <person name="Moran D.A.P."/>
            <person name="Tomita M."/>
            <person name="Numata K."/>
            <person name="Arakawa K."/>
        </authorList>
    </citation>
    <scope>NUCLEOTIDE SEQUENCE</scope>
</reference>
<dbReference type="FunFam" id="3.30.420.110:FF:000003">
    <property type="entry name" value="mutS protein homolog 4"/>
    <property type="match status" value="1"/>
</dbReference>
<comment type="caution">
    <text evidence="9">The sequence shown here is derived from an EMBL/GenBank/DDBJ whole genome shotgun (WGS) entry which is preliminary data.</text>
</comment>
<evidence type="ECO:0000259" key="8">
    <source>
        <dbReference type="SMART" id="SM00534"/>
    </source>
</evidence>
<keyword evidence="2" id="KW-0547">Nucleotide-binding</keyword>
<dbReference type="SUPFAM" id="SSF52540">
    <property type="entry name" value="P-loop containing nucleoside triphosphate hydrolases"/>
    <property type="match status" value="1"/>
</dbReference>
<keyword evidence="10" id="KW-1185">Reference proteome</keyword>
<name>A0A8X6MKK9_9ARAC</name>
<dbReference type="Proteomes" id="UP000886998">
    <property type="component" value="Unassembled WGS sequence"/>
</dbReference>
<keyword evidence="5" id="KW-0469">Meiosis</keyword>
<feature type="region of interest" description="Disordered" evidence="6">
    <location>
        <begin position="52"/>
        <end position="80"/>
    </location>
</feature>
<dbReference type="PIRSF" id="PIRSF005813">
    <property type="entry name" value="MSH2"/>
    <property type="match status" value="1"/>
</dbReference>
<dbReference type="GO" id="GO:0005634">
    <property type="term" value="C:nucleus"/>
    <property type="evidence" value="ECO:0007669"/>
    <property type="project" value="TreeGrafter"/>
</dbReference>
<keyword evidence="3" id="KW-0067">ATP-binding</keyword>
<dbReference type="PANTHER" id="PTHR11361:SF21">
    <property type="entry name" value="MUTS PROTEIN HOMOLOG 4"/>
    <property type="match status" value="1"/>
</dbReference>
<dbReference type="GO" id="GO:0005524">
    <property type="term" value="F:ATP binding"/>
    <property type="evidence" value="ECO:0007669"/>
    <property type="project" value="UniProtKB-KW"/>
</dbReference>
<dbReference type="GO" id="GO:0007131">
    <property type="term" value="P:reciprocal meiotic recombination"/>
    <property type="evidence" value="ECO:0007669"/>
    <property type="project" value="TreeGrafter"/>
</dbReference>
<dbReference type="InterPro" id="IPR007860">
    <property type="entry name" value="DNA_mmatch_repair_MutS_con_dom"/>
</dbReference>
<dbReference type="FunFam" id="3.40.50.300:FF:000870">
    <property type="entry name" value="MutS protein homolog 4"/>
    <property type="match status" value="1"/>
</dbReference>
<dbReference type="EMBL" id="BMAV01028077">
    <property type="protein sequence ID" value="GFS64860.1"/>
    <property type="molecule type" value="Genomic_DNA"/>
</dbReference>
<feature type="domain" description="DNA mismatch repair protein MutS core" evidence="7">
    <location>
        <begin position="260"/>
        <end position="587"/>
    </location>
</feature>
<feature type="region of interest" description="Disordered" evidence="6">
    <location>
        <begin position="1"/>
        <end position="28"/>
    </location>
</feature>
<dbReference type="GO" id="GO:0030983">
    <property type="term" value="F:mismatched DNA binding"/>
    <property type="evidence" value="ECO:0007669"/>
    <property type="project" value="InterPro"/>
</dbReference>
<dbReference type="InterPro" id="IPR045076">
    <property type="entry name" value="MutS"/>
</dbReference>
<organism evidence="9 10">
    <name type="scientific">Trichonephila inaurata madagascariensis</name>
    <dbReference type="NCBI Taxonomy" id="2747483"/>
    <lineage>
        <taxon>Eukaryota</taxon>
        <taxon>Metazoa</taxon>
        <taxon>Ecdysozoa</taxon>
        <taxon>Arthropoda</taxon>
        <taxon>Chelicerata</taxon>
        <taxon>Arachnida</taxon>
        <taxon>Araneae</taxon>
        <taxon>Araneomorphae</taxon>
        <taxon>Entelegynae</taxon>
        <taxon>Araneoidea</taxon>
        <taxon>Nephilidae</taxon>
        <taxon>Trichonephila</taxon>
        <taxon>Trichonephila inaurata</taxon>
    </lineage>
</organism>
<proteinExistence type="inferred from homology"/>
<dbReference type="InterPro" id="IPR036187">
    <property type="entry name" value="DNA_mismatch_repair_MutS_sf"/>
</dbReference>
<feature type="compositionally biased region" description="Low complexity" evidence="6">
    <location>
        <begin position="61"/>
        <end position="80"/>
    </location>
</feature>
<dbReference type="GO" id="GO:0006298">
    <property type="term" value="P:mismatch repair"/>
    <property type="evidence" value="ECO:0007669"/>
    <property type="project" value="InterPro"/>
</dbReference>
<feature type="domain" description="DNA mismatch repair proteins mutS family" evidence="8">
    <location>
        <begin position="603"/>
        <end position="789"/>
    </location>
</feature>
<evidence type="ECO:0000256" key="4">
    <source>
        <dbReference type="ARBA" id="ARBA00023125"/>
    </source>
</evidence>
<sequence>MSETFVVSKSQTPGTSGEEELSQNNSKFLHPAAYTDATKKCRKQWSTLNCNSAQRTGGRQSSTSLSTGERSSVSKSSTTPQSCANTKIVAIVEGRGIARGEIGMACIDIKNPVLLLSQFADTQAYLRLAVQLNVLKPFEVVMPNTSLEHGSKTKLLCRIRELFPEMTTVTVQRKYFNETKGLQYIQELCASEYKTVEIEVSPKYYCLAACAALLKFFEFKQNVTFACNSLKVVYCTSADTTMISMATARHLELVTNELGKVEHCLYGILNHTLTPDCISELIDKEELFYDLKSVIGKFVDTEHLLSLCIQIPKEENVRNCEQKIANVICMKHTLELVKPLRNCLESCSNALFQTYFQILSDERFLKLQEKIGLVIHTDAQWQKGVLNMHMQKCFAVKPNINGLLDVARRAYSESVNDVSDIVKQLEKQYNLPLQVGYSAMCGFFIQIPCKLMPAEKILPQIFLKVNKYKNFITCTTEDLLFPATRCCDSVLLKRKHLFLVYTLQIKLNDRIQESLNEIYLMSDIIINEVLNEIREHIGCLYNLTEAVSSIDFLLSLAHVYTLSDHVRPEFSTSLAIKNGRHPVIEKICGTTFMPNNAFLCEEMNFMILTGANMSGKSTYLKQLAVLQIMAQMGSYVPAEFASFRIADQILTRIGSSSDIEKNYSTFMLQMKEANFVLQHTTEKSLIIMDELGKGCAIAYAICEELLKTKAFVLCSTHFSQLTQLASVYPNVENYHFSVEYILDKTKGCTCNFTHTLTPGPCKEKYYGIKIAEISTLPQSIVLEAKRLVTTWSETRSPDSEDDVSYGENKEKIKLAIHLIQLAQQDTLFDLEGLKEHLRNLQAQFKINTTVSPHSDDI</sequence>
<evidence type="ECO:0000259" key="7">
    <source>
        <dbReference type="SMART" id="SM00533"/>
    </source>
</evidence>
<dbReference type="Pfam" id="PF00488">
    <property type="entry name" value="MutS_V"/>
    <property type="match status" value="1"/>
</dbReference>
<evidence type="ECO:0000256" key="2">
    <source>
        <dbReference type="ARBA" id="ARBA00022741"/>
    </source>
</evidence>
<dbReference type="Gene3D" id="3.30.420.110">
    <property type="entry name" value="MutS, connector domain"/>
    <property type="match status" value="1"/>
</dbReference>
<evidence type="ECO:0000256" key="1">
    <source>
        <dbReference type="ARBA" id="ARBA00006271"/>
    </source>
</evidence>
<dbReference type="InterPro" id="IPR036678">
    <property type="entry name" value="MutS_con_dom_sf"/>
</dbReference>
<evidence type="ECO:0000313" key="10">
    <source>
        <dbReference type="Proteomes" id="UP000886998"/>
    </source>
</evidence>
<accession>A0A8X6MKK9</accession>
<evidence type="ECO:0000256" key="3">
    <source>
        <dbReference type="ARBA" id="ARBA00022840"/>
    </source>
</evidence>
<dbReference type="Pfam" id="PF05188">
    <property type="entry name" value="MutS_II"/>
    <property type="match status" value="1"/>
</dbReference>
<protein>
    <submittedName>
        <fullName evidence="9">MutS protein homolog 4</fullName>
    </submittedName>
</protein>
<dbReference type="Gene3D" id="3.40.50.300">
    <property type="entry name" value="P-loop containing nucleotide triphosphate hydrolases"/>
    <property type="match status" value="1"/>
</dbReference>
<comment type="similarity">
    <text evidence="1">Belongs to the DNA mismatch repair MutS family.</text>
</comment>
<dbReference type="SMART" id="SM00533">
    <property type="entry name" value="MUTSd"/>
    <property type="match status" value="1"/>
</dbReference>
<dbReference type="AlphaFoldDB" id="A0A8X6MKK9"/>
<dbReference type="SMART" id="SM00534">
    <property type="entry name" value="MUTSac"/>
    <property type="match status" value="1"/>
</dbReference>
<keyword evidence="4" id="KW-0238">DNA-binding</keyword>
<evidence type="ECO:0000256" key="5">
    <source>
        <dbReference type="ARBA" id="ARBA00023254"/>
    </source>
</evidence>
<dbReference type="OrthoDB" id="10252754at2759"/>
<dbReference type="SUPFAM" id="SSF48334">
    <property type="entry name" value="DNA repair protein MutS, domain III"/>
    <property type="match status" value="1"/>
</dbReference>
<dbReference type="InterPro" id="IPR007861">
    <property type="entry name" value="DNA_mismatch_repair_MutS_clamp"/>
</dbReference>
<dbReference type="InterPro" id="IPR000432">
    <property type="entry name" value="DNA_mismatch_repair_MutS_C"/>
</dbReference>
<dbReference type="Gene3D" id="1.10.1420.10">
    <property type="match status" value="1"/>
</dbReference>
<dbReference type="PANTHER" id="PTHR11361">
    <property type="entry name" value="DNA MISMATCH REPAIR PROTEIN MUTS FAMILY MEMBER"/>
    <property type="match status" value="1"/>
</dbReference>
<dbReference type="GO" id="GO:0140664">
    <property type="term" value="F:ATP-dependent DNA damage sensor activity"/>
    <property type="evidence" value="ECO:0007669"/>
    <property type="project" value="InterPro"/>
</dbReference>
<dbReference type="Pfam" id="PF05190">
    <property type="entry name" value="MutS_IV"/>
    <property type="match status" value="1"/>
</dbReference>
<feature type="compositionally biased region" description="Polar residues" evidence="6">
    <location>
        <begin position="1"/>
        <end position="15"/>
    </location>
</feature>
<gene>
    <name evidence="9" type="primary">MSH4</name>
    <name evidence="9" type="ORF">TNIN_405062</name>
</gene>
<dbReference type="InterPro" id="IPR027417">
    <property type="entry name" value="P-loop_NTPase"/>
</dbReference>